<dbReference type="Gene3D" id="3.40.630.10">
    <property type="entry name" value="Zn peptidases"/>
    <property type="match status" value="1"/>
</dbReference>
<feature type="binding site" evidence="3">
    <location>
        <position position="171"/>
    </location>
    <ligand>
        <name>Mn(2+)</name>
        <dbReference type="ChEBI" id="CHEBI:29035"/>
        <label>2</label>
    </ligand>
</feature>
<dbReference type="NCBIfam" id="TIGR01891">
    <property type="entry name" value="amidohydrolases"/>
    <property type="match status" value="1"/>
</dbReference>
<dbReference type="SUPFAM" id="SSF55031">
    <property type="entry name" value="Bacterial exopeptidase dimerisation domain"/>
    <property type="match status" value="1"/>
</dbReference>
<dbReference type="GO" id="GO:0046872">
    <property type="term" value="F:metal ion binding"/>
    <property type="evidence" value="ECO:0007669"/>
    <property type="project" value="UniProtKB-KW"/>
</dbReference>
<feature type="binding site" evidence="3">
    <location>
        <position position="138"/>
    </location>
    <ligand>
        <name>Mn(2+)</name>
        <dbReference type="ChEBI" id="CHEBI:29035"/>
        <label>2</label>
    </ligand>
</feature>
<keyword evidence="2 5" id="KW-0378">Hydrolase</keyword>
<dbReference type="SUPFAM" id="SSF53187">
    <property type="entry name" value="Zn-dependent exopeptidases"/>
    <property type="match status" value="1"/>
</dbReference>
<dbReference type="InterPro" id="IPR002933">
    <property type="entry name" value="Peptidase_M20"/>
</dbReference>
<evidence type="ECO:0000256" key="3">
    <source>
        <dbReference type="PIRSR" id="PIRSR005962-1"/>
    </source>
</evidence>
<dbReference type="RefSeq" id="WP_092746014.1">
    <property type="nucleotide sequence ID" value="NZ_FMZC01000024.1"/>
</dbReference>
<feature type="binding site" evidence="3">
    <location>
        <position position="136"/>
    </location>
    <ligand>
        <name>Mn(2+)</name>
        <dbReference type="ChEBI" id="CHEBI:29035"/>
        <label>2</label>
    </ligand>
</feature>
<name>A0A1G7ER22_9BURK</name>
<dbReference type="PANTHER" id="PTHR11014:SF63">
    <property type="entry name" value="METALLOPEPTIDASE, PUTATIVE (AFU_ORTHOLOGUE AFUA_6G09600)-RELATED"/>
    <property type="match status" value="1"/>
</dbReference>
<dbReference type="InterPro" id="IPR017439">
    <property type="entry name" value="Amidohydrolase"/>
</dbReference>
<evidence type="ECO:0000256" key="1">
    <source>
        <dbReference type="ARBA" id="ARBA00006153"/>
    </source>
</evidence>
<dbReference type="STRING" id="187868.SAMN05192589_12415"/>
<comment type="similarity">
    <text evidence="1">Belongs to the peptidase M20 family.</text>
</comment>
<dbReference type="Gene3D" id="3.30.70.360">
    <property type="match status" value="1"/>
</dbReference>
<dbReference type="Pfam" id="PF01546">
    <property type="entry name" value="Peptidase_M20"/>
    <property type="match status" value="1"/>
</dbReference>
<organism evidence="5 6">
    <name type="scientific">Paracidovorax valerianellae</name>
    <dbReference type="NCBI Taxonomy" id="187868"/>
    <lineage>
        <taxon>Bacteria</taxon>
        <taxon>Pseudomonadati</taxon>
        <taxon>Pseudomonadota</taxon>
        <taxon>Betaproteobacteria</taxon>
        <taxon>Burkholderiales</taxon>
        <taxon>Comamonadaceae</taxon>
        <taxon>Paracidovorax</taxon>
    </lineage>
</organism>
<evidence type="ECO:0000313" key="6">
    <source>
        <dbReference type="Proteomes" id="UP000198781"/>
    </source>
</evidence>
<accession>A0A1G7ER22</accession>
<feature type="domain" description="Peptidase M20 dimerisation" evidence="4">
    <location>
        <begin position="221"/>
        <end position="311"/>
    </location>
</feature>
<protein>
    <submittedName>
        <fullName evidence="5">Hippurate hydrolase</fullName>
    </submittedName>
</protein>
<evidence type="ECO:0000256" key="2">
    <source>
        <dbReference type="ARBA" id="ARBA00022801"/>
    </source>
</evidence>
<dbReference type="PIRSF" id="PIRSF005962">
    <property type="entry name" value="Pept_M20D_amidohydro"/>
    <property type="match status" value="1"/>
</dbReference>
<keyword evidence="6" id="KW-1185">Reference proteome</keyword>
<dbReference type="EMBL" id="FMZC01000024">
    <property type="protein sequence ID" value="SDE66158.1"/>
    <property type="molecule type" value="Genomic_DNA"/>
</dbReference>
<dbReference type="Proteomes" id="UP000198781">
    <property type="component" value="Unassembled WGS sequence"/>
</dbReference>
<feature type="binding site" evidence="3">
    <location>
        <position position="197"/>
    </location>
    <ligand>
        <name>Mn(2+)</name>
        <dbReference type="ChEBI" id="CHEBI:29035"/>
        <label>2</label>
    </ligand>
</feature>
<evidence type="ECO:0000313" key="5">
    <source>
        <dbReference type="EMBL" id="SDE66158.1"/>
    </source>
</evidence>
<dbReference type="PANTHER" id="PTHR11014">
    <property type="entry name" value="PEPTIDASE M20 FAMILY MEMBER"/>
    <property type="match status" value="1"/>
</dbReference>
<dbReference type="GO" id="GO:0016787">
    <property type="term" value="F:hydrolase activity"/>
    <property type="evidence" value="ECO:0007669"/>
    <property type="project" value="UniProtKB-KW"/>
</dbReference>
<feature type="binding site" evidence="3">
    <location>
        <position position="397"/>
    </location>
    <ligand>
        <name>Mn(2+)</name>
        <dbReference type="ChEBI" id="CHEBI:29035"/>
        <label>1</label>
    </ligand>
</feature>
<reference evidence="5 6" key="1">
    <citation type="submission" date="2016-10" db="EMBL/GenBank/DDBJ databases">
        <authorList>
            <person name="de Groot N.N."/>
        </authorList>
    </citation>
    <scope>NUCLEOTIDE SEQUENCE [LARGE SCALE GENOMIC DNA]</scope>
    <source>
        <strain evidence="5 6">DSM 16619</strain>
    </source>
</reference>
<proteinExistence type="inferred from homology"/>
<dbReference type="OrthoDB" id="8875216at2"/>
<dbReference type="FunFam" id="3.30.70.360:FF:000014">
    <property type="entry name" value="N-acyl-L-amino acid amidohydrolase"/>
    <property type="match status" value="1"/>
</dbReference>
<keyword evidence="3" id="KW-0479">Metal-binding</keyword>
<comment type="cofactor">
    <cofactor evidence="3">
        <name>Mn(2+)</name>
        <dbReference type="ChEBI" id="CHEBI:29035"/>
    </cofactor>
    <text evidence="3">The Mn(2+) ion enhances activity.</text>
</comment>
<dbReference type="InterPro" id="IPR011650">
    <property type="entry name" value="Peptidase_M20_dimer"/>
</dbReference>
<dbReference type="AlphaFoldDB" id="A0A1G7ER22"/>
<keyword evidence="3" id="KW-0464">Manganese</keyword>
<gene>
    <name evidence="5" type="ORF">SAMN05192589_12415</name>
</gene>
<sequence>MASSVSSVAPAAHPTADALRDFAEAVAKGPASAALDAIARPVADLLPDLVALRRDLHAHPELAFQERRTAGIVVQSLRLLGLDVQEGIGGTGVVGTLRCGSGARSVGLRADMDALPMAELGKAPYASRTPGAHHGCGHDGHTSMLIGAARQLARTRAFDGTVHFIFQPAEEGKGGARKMIEDGLFDRFPCDSVYALHNWPDLPLGQAQTRPGPIMAAADRFDIAVRGRGGHAAQPHHTPDAILAASQLVAQLNTIVARRIDPGESAVLSVTRIEGGHSHNVLPAEVQITGTVRSFDAASQDRIEAALRDTAQGVALASGTEVEVTYLRYYPATLNTPAEAALALEAARAIGLKAGVAPRAAFTSEDFAFMLQRRPGAYLWLGQGRADPGPDGERALHHPCYDFNDEALPLGVRWFCEVVARALAAG</sequence>
<dbReference type="Pfam" id="PF07687">
    <property type="entry name" value="M20_dimer"/>
    <property type="match status" value="1"/>
</dbReference>
<dbReference type="InterPro" id="IPR036264">
    <property type="entry name" value="Bact_exopeptidase_dim_dom"/>
</dbReference>
<evidence type="ECO:0000259" key="4">
    <source>
        <dbReference type="Pfam" id="PF07687"/>
    </source>
</evidence>